<gene>
    <name evidence="1" type="ORF">NQ318_003043</name>
</gene>
<protein>
    <submittedName>
        <fullName evidence="1">Uncharacterized protein</fullName>
    </submittedName>
</protein>
<keyword evidence="2" id="KW-1185">Reference proteome</keyword>
<dbReference type="Proteomes" id="UP001162162">
    <property type="component" value="Unassembled WGS sequence"/>
</dbReference>
<evidence type="ECO:0000313" key="2">
    <source>
        <dbReference type="Proteomes" id="UP001162162"/>
    </source>
</evidence>
<sequence length="101" mass="11753">MFKCSRCKLDVQQQLAKFWELEEPLLAAPMISTTVREEDGRFQVEIPLKDPSEKLGNSRQHALTRFYSLEKRLNNNPPIRCLKQLGYENIDDHPQASKIIP</sequence>
<dbReference type="AlphaFoldDB" id="A0AAV8X161"/>
<dbReference type="EMBL" id="JAPWTK010001513">
    <property type="protein sequence ID" value="KAJ8932265.1"/>
    <property type="molecule type" value="Genomic_DNA"/>
</dbReference>
<accession>A0AAV8X161</accession>
<name>A0AAV8X161_9CUCU</name>
<organism evidence="1 2">
    <name type="scientific">Aromia moschata</name>
    <dbReference type="NCBI Taxonomy" id="1265417"/>
    <lineage>
        <taxon>Eukaryota</taxon>
        <taxon>Metazoa</taxon>
        <taxon>Ecdysozoa</taxon>
        <taxon>Arthropoda</taxon>
        <taxon>Hexapoda</taxon>
        <taxon>Insecta</taxon>
        <taxon>Pterygota</taxon>
        <taxon>Neoptera</taxon>
        <taxon>Endopterygota</taxon>
        <taxon>Coleoptera</taxon>
        <taxon>Polyphaga</taxon>
        <taxon>Cucujiformia</taxon>
        <taxon>Chrysomeloidea</taxon>
        <taxon>Cerambycidae</taxon>
        <taxon>Cerambycinae</taxon>
        <taxon>Callichromatini</taxon>
        <taxon>Aromia</taxon>
    </lineage>
</organism>
<proteinExistence type="predicted"/>
<reference evidence="1" key="1">
    <citation type="journal article" date="2023" name="Insect Mol. Biol.">
        <title>Genome sequencing provides insights into the evolution of gene families encoding plant cell wall-degrading enzymes in longhorned beetles.</title>
        <authorList>
            <person name="Shin N.R."/>
            <person name="Okamura Y."/>
            <person name="Kirsch R."/>
            <person name="Pauchet Y."/>
        </authorList>
    </citation>
    <scope>NUCLEOTIDE SEQUENCE</scope>
    <source>
        <strain evidence="1">AMC_N1</strain>
    </source>
</reference>
<evidence type="ECO:0000313" key="1">
    <source>
        <dbReference type="EMBL" id="KAJ8932265.1"/>
    </source>
</evidence>
<comment type="caution">
    <text evidence="1">The sequence shown here is derived from an EMBL/GenBank/DDBJ whole genome shotgun (WGS) entry which is preliminary data.</text>
</comment>